<dbReference type="Proteomes" id="UP000317573">
    <property type="component" value="Unassembled WGS sequence"/>
</dbReference>
<dbReference type="InterPro" id="IPR050564">
    <property type="entry name" value="F420-G6PD/mer"/>
</dbReference>
<evidence type="ECO:0000313" key="4">
    <source>
        <dbReference type="Proteomes" id="UP000317573"/>
    </source>
</evidence>
<dbReference type="Pfam" id="PF00296">
    <property type="entry name" value="Bac_luciferase"/>
    <property type="match status" value="1"/>
</dbReference>
<evidence type="ECO:0000256" key="1">
    <source>
        <dbReference type="ARBA" id="ARBA00023002"/>
    </source>
</evidence>
<sequence>MRIGVMVGPEQGDTHRKVDRMLKDVEWAESADLDTVWVPQIPTDFDALTAVALMGTRTSRIEIGTAVVPLQAQHPVHLVRQSLSTHAALGGRLALGVGPSHHWIVQDMLGLPYDKPAKYTRDYLEVLGAARDLPGSIDVENDTFKVHNPLDIAPVAPMPVLVAALGPVMLKIAGELADGTVLWMADERAIAEHIAPRITEAAEEAGKPKPRIVAGVPVCLCAPSEVDVARERANRILAEAEISPNYQRLLEHGQAKDIGDMAIVGDEDAILAGFRRYEEAGVTDLSMRLLPIGNTRDELVASKYRTREVVAELVKELR</sequence>
<dbReference type="PANTHER" id="PTHR43244:SF1">
    <property type="entry name" value="5,10-METHYLENETETRAHYDROMETHANOPTERIN REDUCTASE"/>
    <property type="match status" value="1"/>
</dbReference>
<organism evidence="3 4">
    <name type="scientific">Rhodococcus rhodochrous J45</name>
    <dbReference type="NCBI Taxonomy" id="935266"/>
    <lineage>
        <taxon>Bacteria</taxon>
        <taxon>Bacillati</taxon>
        <taxon>Actinomycetota</taxon>
        <taxon>Actinomycetes</taxon>
        <taxon>Mycobacteriales</taxon>
        <taxon>Nocardiaceae</taxon>
        <taxon>Rhodococcus</taxon>
    </lineage>
</organism>
<dbReference type="GO" id="GO:0016705">
    <property type="term" value="F:oxidoreductase activity, acting on paired donors, with incorporation or reduction of molecular oxygen"/>
    <property type="evidence" value="ECO:0007669"/>
    <property type="project" value="InterPro"/>
</dbReference>
<evidence type="ECO:0000259" key="2">
    <source>
        <dbReference type="Pfam" id="PF00296"/>
    </source>
</evidence>
<proteinExistence type="predicted"/>
<gene>
    <name evidence="3" type="ORF">L618_004700000140</name>
</gene>
<keyword evidence="1" id="KW-0560">Oxidoreductase</keyword>
<dbReference type="AlphaFoldDB" id="A0A562DKG4"/>
<protein>
    <submittedName>
        <fullName evidence="3">F420-dependent oxidoreductase-like protein</fullName>
    </submittedName>
</protein>
<dbReference type="SUPFAM" id="SSF51679">
    <property type="entry name" value="Bacterial luciferase-like"/>
    <property type="match status" value="1"/>
</dbReference>
<feature type="domain" description="Luciferase-like" evidence="2">
    <location>
        <begin position="1"/>
        <end position="283"/>
    </location>
</feature>
<dbReference type="PANTHER" id="PTHR43244">
    <property type="match status" value="1"/>
</dbReference>
<comment type="caution">
    <text evidence="3">The sequence shown here is derived from an EMBL/GenBank/DDBJ whole genome shotgun (WGS) entry which is preliminary data.</text>
</comment>
<dbReference type="Gene3D" id="3.20.20.30">
    <property type="entry name" value="Luciferase-like domain"/>
    <property type="match status" value="1"/>
</dbReference>
<dbReference type="NCBIfam" id="TIGR03564">
    <property type="entry name" value="F420_MSMEG_4879"/>
    <property type="match status" value="1"/>
</dbReference>
<dbReference type="CDD" id="cd01097">
    <property type="entry name" value="Tetrahydromethanopterin_reductase"/>
    <property type="match status" value="1"/>
</dbReference>
<evidence type="ECO:0000313" key="3">
    <source>
        <dbReference type="EMBL" id="TWH10037.1"/>
    </source>
</evidence>
<accession>A0A562DKG4</accession>
<reference evidence="3 4" key="1">
    <citation type="submission" date="2019-07" db="EMBL/GenBank/DDBJ databases">
        <title>Genome sequencing of lignin-degrading bacterial isolates.</title>
        <authorList>
            <person name="Gladden J."/>
        </authorList>
    </citation>
    <scope>NUCLEOTIDE SEQUENCE [LARGE SCALE GENOMIC DNA]</scope>
    <source>
        <strain evidence="3 4">J45</strain>
    </source>
</reference>
<dbReference type="InterPro" id="IPR019910">
    <property type="entry name" value="Lucif-like_OxRdtase_MSMEG_4879"/>
</dbReference>
<dbReference type="EMBL" id="VLJT01000047">
    <property type="protein sequence ID" value="TWH10037.1"/>
    <property type="molecule type" value="Genomic_DNA"/>
</dbReference>
<dbReference type="InterPro" id="IPR036661">
    <property type="entry name" value="Luciferase-like_sf"/>
</dbReference>
<dbReference type="InterPro" id="IPR011251">
    <property type="entry name" value="Luciferase-like_dom"/>
</dbReference>
<dbReference type="RefSeq" id="WP_016696172.1">
    <property type="nucleotide sequence ID" value="NZ_VLJT01000047.1"/>
</dbReference>
<name>A0A562DKG4_RHORH</name>